<dbReference type="PANTHER" id="PTHR33490">
    <property type="entry name" value="BLR5614 PROTEIN-RELATED"/>
    <property type="match status" value="1"/>
</dbReference>
<evidence type="ECO:0000313" key="2">
    <source>
        <dbReference type="EMBL" id="RXF69225.1"/>
    </source>
</evidence>
<dbReference type="OrthoDB" id="9804023at2"/>
<reference evidence="2 3" key="1">
    <citation type="submission" date="2018-12" db="EMBL/GenBank/DDBJ databases">
        <title>bacterium Hansschlegelia zhihuaiae S113.</title>
        <authorList>
            <person name="He J."/>
        </authorList>
    </citation>
    <scope>NUCLEOTIDE SEQUENCE [LARGE SCALE GENOMIC DNA]</scope>
    <source>
        <strain evidence="2 3">S 113</strain>
    </source>
</reference>
<dbReference type="InterPro" id="IPR002931">
    <property type="entry name" value="Transglutaminase-like"/>
</dbReference>
<dbReference type="InterPro" id="IPR038765">
    <property type="entry name" value="Papain-like_cys_pep_sf"/>
</dbReference>
<dbReference type="Proteomes" id="UP000289708">
    <property type="component" value="Unassembled WGS sequence"/>
</dbReference>
<sequence length="294" mass="31522">MDALTIRHRTAYRYSRPVTLQPHRLVIRPRESRELRLVAFDVRISPVASVAWSYDVSGNAIAMATFRDAADQLVIESVADIELDATAWPVFDIAASAISYPFPYSDDERADLGSSTLNQHLDPAGRVRAWARGFVFGRPTDTLSLLKDVNAGVWSGVAYEIREDEGTQSPLETLDRKRGSCRDLATLFAETVRSLGFGARVVSGYLHDPGLGLTGSAGAGSTHAWSEVYVPGAGWITFDPTNQSVGGANLIPVAVARDVRQIMPVSGSYVGSVDAFSGMSVDVSVASTTSVSGP</sequence>
<name>A0A4Q0M862_9HYPH</name>
<dbReference type="SMART" id="SM00460">
    <property type="entry name" value="TGc"/>
    <property type="match status" value="1"/>
</dbReference>
<dbReference type="Gene3D" id="3.10.620.30">
    <property type="match status" value="1"/>
</dbReference>
<dbReference type="AlphaFoldDB" id="A0A4Q0M862"/>
<accession>A0A4Q0M862</accession>
<keyword evidence="3" id="KW-1185">Reference proteome</keyword>
<dbReference type="EMBL" id="RYFI01000022">
    <property type="protein sequence ID" value="RXF69225.1"/>
    <property type="molecule type" value="Genomic_DNA"/>
</dbReference>
<evidence type="ECO:0000313" key="3">
    <source>
        <dbReference type="Proteomes" id="UP000289708"/>
    </source>
</evidence>
<gene>
    <name evidence="2" type="ORF">EK403_18745</name>
</gene>
<dbReference type="Pfam" id="PF08379">
    <property type="entry name" value="Bact_transglu_N"/>
    <property type="match status" value="1"/>
</dbReference>
<feature type="domain" description="Transglutaminase-like" evidence="1">
    <location>
        <begin position="173"/>
        <end position="242"/>
    </location>
</feature>
<comment type="caution">
    <text evidence="2">The sequence shown here is derived from an EMBL/GenBank/DDBJ whole genome shotgun (WGS) entry which is preliminary data.</text>
</comment>
<evidence type="ECO:0000259" key="1">
    <source>
        <dbReference type="SMART" id="SM00460"/>
    </source>
</evidence>
<dbReference type="PANTHER" id="PTHR33490:SF1">
    <property type="entry name" value="SLL1233 PROTEIN"/>
    <property type="match status" value="1"/>
</dbReference>
<dbReference type="Pfam" id="PF01841">
    <property type="entry name" value="Transglut_core"/>
    <property type="match status" value="1"/>
</dbReference>
<dbReference type="InterPro" id="IPR013589">
    <property type="entry name" value="Bac_transglu_N"/>
</dbReference>
<dbReference type="RefSeq" id="WP_128778991.1">
    <property type="nucleotide sequence ID" value="NZ_RYFI01000022.1"/>
</dbReference>
<organism evidence="2 3">
    <name type="scientific">Hansschlegelia zhihuaiae</name>
    <dbReference type="NCBI Taxonomy" id="405005"/>
    <lineage>
        <taxon>Bacteria</taxon>
        <taxon>Pseudomonadati</taxon>
        <taxon>Pseudomonadota</taxon>
        <taxon>Alphaproteobacteria</taxon>
        <taxon>Hyphomicrobiales</taxon>
        <taxon>Methylopilaceae</taxon>
        <taxon>Hansschlegelia</taxon>
    </lineage>
</organism>
<protein>
    <submittedName>
        <fullName evidence="2">Transglutaminase family protein</fullName>
    </submittedName>
</protein>
<dbReference type="SUPFAM" id="SSF54001">
    <property type="entry name" value="Cysteine proteinases"/>
    <property type="match status" value="1"/>
</dbReference>
<proteinExistence type="predicted"/>